<dbReference type="AlphaFoldDB" id="A0A0M0JZX6"/>
<reference evidence="3" key="1">
    <citation type="journal article" date="2015" name="PLoS Genet.">
        <title>Genome Sequence and Transcriptome Analyses of Chrysochromulina tobin: Metabolic Tools for Enhanced Algal Fitness in the Prominent Order Prymnesiales (Haptophyceae).</title>
        <authorList>
            <person name="Hovde B.T."/>
            <person name="Deodato C.R."/>
            <person name="Hunsperger H.M."/>
            <person name="Ryken S.A."/>
            <person name="Yost W."/>
            <person name="Jha R.K."/>
            <person name="Patterson J."/>
            <person name="Monnat R.J. Jr."/>
            <person name="Barlow S.B."/>
            <person name="Starkenburg S.R."/>
            <person name="Cattolico R.A."/>
        </authorList>
    </citation>
    <scope>NUCLEOTIDE SEQUENCE</scope>
    <source>
        <strain evidence="3">CCMP291</strain>
    </source>
</reference>
<evidence type="ECO:0000256" key="1">
    <source>
        <dbReference type="SAM" id="MobiDB-lite"/>
    </source>
</evidence>
<proteinExistence type="predicted"/>
<evidence type="ECO:0000313" key="2">
    <source>
        <dbReference type="EMBL" id="KOO32104.1"/>
    </source>
</evidence>
<organism evidence="2 3">
    <name type="scientific">Chrysochromulina tobinii</name>
    <dbReference type="NCBI Taxonomy" id="1460289"/>
    <lineage>
        <taxon>Eukaryota</taxon>
        <taxon>Haptista</taxon>
        <taxon>Haptophyta</taxon>
        <taxon>Prymnesiophyceae</taxon>
        <taxon>Prymnesiales</taxon>
        <taxon>Chrysochromulinaceae</taxon>
        <taxon>Chrysochromulina</taxon>
    </lineage>
</organism>
<sequence length="458" mass="50409">MPTPILRAHYDTFWQRVFGYHPDGSMVTDGSKRSSKVLDEDKANGLLPDNIVSTNLGTFRDWGSKASMLAVQPGRRDSIDGVVSLGEAERLISYWELTIEKLQNLCQQRGIKREGKSWRECVGGTGSRANIIAALTKYDEQFQTGPIVELRELVGPAAIVKADTAAVSVDLSPRTGSTLDNERLPKRTLPVQAPSPVAFDLATPEGESPFAFNLATPETWRTAKLPAGRLRMTPFDSGRMYEYDGDAGTAEYQLDTPMVQALQVEQVKAMRADDLIKAELPMQQKQLQANQQSQATFAAELMRSMIWNAKADAGGSPHATLLEAMRCANLAIADAWSELIGARELTVAPQARDDAPQAAPVVTKSQSGQSPSEARYDRAGCETPKVPRLEAGTRLHVWWPGEDDPYECTVLECVLSACIDTGAQVHYLHRCQYANGVVEHDLSTLRGPERWCVERPRI</sequence>
<gene>
    <name evidence="2" type="ORF">Ctob_013028</name>
</gene>
<keyword evidence="3" id="KW-1185">Reference proteome</keyword>
<feature type="region of interest" description="Disordered" evidence="1">
    <location>
        <begin position="351"/>
        <end position="379"/>
    </location>
</feature>
<dbReference type="OrthoDB" id="529273at2759"/>
<dbReference type="EMBL" id="JWZX01001848">
    <property type="protein sequence ID" value="KOO32104.1"/>
    <property type="molecule type" value="Genomic_DNA"/>
</dbReference>
<comment type="caution">
    <text evidence="2">The sequence shown here is derived from an EMBL/GenBank/DDBJ whole genome shotgun (WGS) entry which is preliminary data.</text>
</comment>
<name>A0A0M0JZX6_9EUKA</name>
<protein>
    <submittedName>
        <fullName evidence="2">Uncharacterized protein</fullName>
    </submittedName>
</protein>
<evidence type="ECO:0000313" key="3">
    <source>
        <dbReference type="Proteomes" id="UP000037460"/>
    </source>
</evidence>
<dbReference type="Proteomes" id="UP000037460">
    <property type="component" value="Unassembled WGS sequence"/>
</dbReference>
<accession>A0A0M0JZX6</accession>
<feature type="compositionally biased region" description="Polar residues" evidence="1">
    <location>
        <begin position="363"/>
        <end position="372"/>
    </location>
</feature>